<sequence>MVLSSKIFTNTPINTQEISQELLDIQDKQRSNPLPWKGQFSPQLIETLIKKYANNNSIIFDPFLGSGTVLCEAARFGLEAHGTEINPAALILASSYKFINIPQRQRNIYTSNFIEQIRSKIPDDTMPLFQNISIQKDLTSNYIKEELVQLALNSEESFIKLLHEILVILLDFGNTELTSLKVFTIANTISAFVNKLPYSAKNINTYNYDSRNTPLEEAKVNLVITSPPYINVFNYHQEYRASTEALQWNLLEVAKSEFGSNRKHRNNRFLTVIQYCLDMATTFQELLRICNFNSRIIFIVGKESNVRGTAFYNGELVTEIAHQVFGLDLHIRQERKFLNRYGQIIKEDILHFKKREKKSYYNLNLETARAVAVRSLEAAYTQATDDIKTDIRDAIAKAEKVQPSPYYNAKKSRSFN</sequence>
<dbReference type="GO" id="GO:0009307">
    <property type="term" value="P:DNA restriction-modification system"/>
    <property type="evidence" value="ECO:0007669"/>
    <property type="project" value="UniProtKB-KW"/>
</dbReference>
<evidence type="ECO:0000256" key="8">
    <source>
        <dbReference type="ARBA" id="ARBA00049120"/>
    </source>
</evidence>
<evidence type="ECO:0000256" key="7">
    <source>
        <dbReference type="ARBA" id="ARBA00023125"/>
    </source>
</evidence>
<dbReference type="AlphaFoldDB" id="A0A433VQX0"/>
<evidence type="ECO:0000256" key="6">
    <source>
        <dbReference type="ARBA" id="ARBA00022747"/>
    </source>
</evidence>
<dbReference type="EMBL" id="RSCL01000003">
    <property type="protein sequence ID" value="RUT08506.1"/>
    <property type="molecule type" value="Genomic_DNA"/>
</dbReference>
<evidence type="ECO:0000313" key="10">
    <source>
        <dbReference type="EMBL" id="RUT08506.1"/>
    </source>
</evidence>
<evidence type="ECO:0000256" key="2">
    <source>
        <dbReference type="ARBA" id="ARBA00012185"/>
    </source>
</evidence>
<evidence type="ECO:0000256" key="1">
    <source>
        <dbReference type="ARBA" id="ARBA00010203"/>
    </source>
</evidence>
<comment type="similarity">
    <text evidence="1">Belongs to the N(4)/N(6)-methyltransferase family. N(4) subfamily.</text>
</comment>
<dbReference type="PROSITE" id="PS00093">
    <property type="entry name" value="N4_MTASE"/>
    <property type="match status" value="1"/>
</dbReference>
<dbReference type="Pfam" id="PF01555">
    <property type="entry name" value="N6_N4_Mtase"/>
    <property type="match status" value="1"/>
</dbReference>
<dbReference type="EC" id="2.1.1.113" evidence="2"/>
<evidence type="ECO:0000313" key="11">
    <source>
        <dbReference type="Proteomes" id="UP000271624"/>
    </source>
</evidence>
<dbReference type="InterPro" id="IPR002941">
    <property type="entry name" value="DNA_methylase_N4/N6"/>
</dbReference>
<evidence type="ECO:0000256" key="3">
    <source>
        <dbReference type="ARBA" id="ARBA00022603"/>
    </source>
</evidence>
<feature type="domain" description="DNA methylase N-4/N-6" evidence="9">
    <location>
        <begin position="25"/>
        <end position="89"/>
    </location>
</feature>
<comment type="caution">
    <text evidence="10">The sequence shown here is derived from an EMBL/GenBank/DDBJ whole genome shotgun (WGS) entry which is preliminary data.</text>
</comment>
<name>A0A433VQX0_9CYAN</name>
<dbReference type="Proteomes" id="UP000271624">
    <property type="component" value="Unassembled WGS sequence"/>
</dbReference>
<reference evidence="10" key="2">
    <citation type="journal article" date="2019" name="Genome Biol. Evol.">
        <title>Day and night: Metabolic profiles and evolutionary relationships of six axenic non-marine cyanobacteria.</title>
        <authorList>
            <person name="Will S.E."/>
            <person name="Henke P."/>
            <person name="Boedeker C."/>
            <person name="Huang S."/>
            <person name="Brinkmann H."/>
            <person name="Rohde M."/>
            <person name="Jarek M."/>
            <person name="Friedl T."/>
            <person name="Seufert S."/>
            <person name="Schumacher M."/>
            <person name="Overmann J."/>
            <person name="Neumann-Schaal M."/>
            <person name="Petersen J."/>
        </authorList>
    </citation>
    <scope>NUCLEOTIDE SEQUENCE [LARGE SCALE GENOMIC DNA]</scope>
    <source>
        <strain evidence="10">PCC 7102</strain>
    </source>
</reference>
<organism evidence="10 11">
    <name type="scientific">Dulcicalothrix desertica PCC 7102</name>
    <dbReference type="NCBI Taxonomy" id="232991"/>
    <lineage>
        <taxon>Bacteria</taxon>
        <taxon>Bacillati</taxon>
        <taxon>Cyanobacteriota</taxon>
        <taxon>Cyanophyceae</taxon>
        <taxon>Nostocales</taxon>
        <taxon>Calotrichaceae</taxon>
        <taxon>Dulcicalothrix</taxon>
    </lineage>
</organism>
<evidence type="ECO:0000259" key="9">
    <source>
        <dbReference type="Pfam" id="PF01555"/>
    </source>
</evidence>
<keyword evidence="3" id="KW-0489">Methyltransferase</keyword>
<comment type="catalytic activity">
    <reaction evidence="8">
        <text>a 2'-deoxycytidine in DNA + S-adenosyl-L-methionine = an N(4)-methyl-2'-deoxycytidine in DNA + S-adenosyl-L-homocysteine + H(+)</text>
        <dbReference type="Rhea" id="RHEA:16857"/>
        <dbReference type="Rhea" id="RHEA-COMP:11369"/>
        <dbReference type="Rhea" id="RHEA-COMP:13674"/>
        <dbReference type="ChEBI" id="CHEBI:15378"/>
        <dbReference type="ChEBI" id="CHEBI:57856"/>
        <dbReference type="ChEBI" id="CHEBI:59789"/>
        <dbReference type="ChEBI" id="CHEBI:85452"/>
        <dbReference type="ChEBI" id="CHEBI:137933"/>
        <dbReference type="EC" id="2.1.1.113"/>
    </reaction>
</comment>
<dbReference type="RefSeq" id="WP_127080300.1">
    <property type="nucleotide sequence ID" value="NZ_RSCL01000003.1"/>
</dbReference>
<keyword evidence="4" id="KW-0808">Transferase</keyword>
<dbReference type="GO" id="GO:0015667">
    <property type="term" value="F:site-specific DNA-methyltransferase (cytosine-N4-specific) activity"/>
    <property type="evidence" value="ECO:0007669"/>
    <property type="project" value="UniProtKB-EC"/>
</dbReference>
<dbReference type="OrthoDB" id="9800801at2"/>
<dbReference type="GO" id="GO:0008170">
    <property type="term" value="F:N-methyltransferase activity"/>
    <property type="evidence" value="ECO:0007669"/>
    <property type="project" value="InterPro"/>
</dbReference>
<keyword evidence="7" id="KW-0238">DNA-binding</keyword>
<dbReference type="Gene3D" id="3.40.50.150">
    <property type="entry name" value="Vaccinia Virus protein VP39"/>
    <property type="match status" value="2"/>
</dbReference>
<keyword evidence="5" id="KW-0949">S-adenosyl-L-methionine</keyword>
<dbReference type="SUPFAM" id="SSF53335">
    <property type="entry name" value="S-adenosyl-L-methionine-dependent methyltransferases"/>
    <property type="match status" value="2"/>
</dbReference>
<reference evidence="10" key="1">
    <citation type="submission" date="2018-12" db="EMBL/GenBank/DDBJ databases">
        <authorList>
            <person name="Will S."/>
            <person name="Neumann-Schaal M."/>
            <person name="Henke P."/>
        </authorList>
    </citation>
    <scope>NUCLEOTIDE SEQUENCE</scope>
    <source>
        <strain evidence="10">PCC 7102</strain>
    </source>
</reference>
<dbReference type="InterPro" id="IPR029063">
    <property type="entry name" value="SAM-dependent_MTases_sf"/>
</dbReference>
<accession>A0A433VQX0</accession>
<keyword evidence="6" id="KW-0680">Restriction system</keyword>
<dbReference type="InterPro" id="IPR017985">
    <property type="entry name" value="MeTrfase_CN4_CS"/>
</dbReference>
<evidence type="ECO:0000256" key="4">
    <source>
        <dbReference type="ARBA" id="ARBA00022679"/>
    </source>
</evidence>
<dbReference type="GO" id="GO:0032259">
    <property type="term" value="P:methylation"/>
    <property type="evidence" value="ECO:0007669"/>
    <property type="project" value="UniProtKB-KW"/>
</dbReference>
<dbReference type="GO" id="GO:0003677">
    <property type="term" value="F:DNA binding"/>
    <property type="evidence" value="ECO:0007669"/>
    <property type="project" value="UniProtKB-KW"/>
</dbReference>
<proteinExistence type="inferred from homology"/>
<keyword evidence="11" id="KW-1185">Reference proteome</keyword>
<gene>
    <name evidence="10" type="ORF">DSM106972_016740</name>
</gene>
<evidence type="ECO:0000256" key="5">
    <source>
        <dbReference type="ARBA" id="ARBA00022691"/>
    </source>
</evidence>
<protein>
    <recommendedName>
        <fullName evidence="2">site-specific DNA-methyltransferase (cytosine-N(4)-specific)</fullName>
        <ecNumber evidence="2">2.1.1.113</ecNumber>
    </recommendedName>
</protein>